<feature type="compositionally biased region" description="Polar residues" evidence="1">
    <location>
        <begin position="498"/>
        <end position="512"/>
    </location>
</feature>
<feature type="region of interest" description="Disordered" evidence="1">
    <location>
        <begin position="498"/>
        <end position="531"/>
    </location>
</feature>
<keyword evidence="3" id="KW-1185">Reference proteome</keyword>
<dbReference type="RefSeq" id="XP_052741053.1">
    <property type="nucleotide sequence ID" value="XM_052885093.1"/>
</dbReference>
<dbReference type="InterPro" id="IPR049770">
    <property type="entry name" value="OTU_Tudor"/>
</dbReference>
<name>A0A6J1MT88_BICAN</name>
<feature type="domain" description="OTU" evidence="2">
    <location>
        <begin position="30"/>
        <end position="151"/>
    </location>
</feature>
<reference evidence="4 5" key="1">
    <citation type="submission" date="2025-05" db="UniProtKB">
        <authorList>
            <consortium name="RefSeq"/>
        </authorList>
    </citation>
    <scope>IDENTIFICATION</scope>
</reference>
<dbReference type="CDD" id="cd20380">
    <property type="entry name" value="Tudor_TDRD13-like"/>
    <property type="match status" value="1"/>
</dbReference>
<evidence type="ECO:0000259" key="2">
    <source>
        <dbReference type="PROSITE" id="PS50802"/>
    </source>
</evidence>
<dbReference type="GO" id="GO:0004843">
    <property type="term" value="F:cysteine-type deubiquitinase activity"/>
    <property type="evidence" value="ECO:0007669"/>
    <property type="project" value="TreeGrafter"/>
</dbReference>
<organism evidence="3 4">
    <name type="scientific">Bicyclus anynana</name>
    <name type="common">Squinting bush brown butterfly</name>
    <dbReference type="NCBI Taxonomy" id="110368"/>
    <lineage>
        <taxon>Eukaryota</taxon>
        <taxon>Metazoa</taxon>
        <taxon>Ecdysozoa</taxon>
        <taxon>Arthropoda</taxon>
        <taxon>Hexapoda</taxon>
        <taxon>Insecta</taxon>
        <taxon>Pterygota</taxon>
        <taxon>Neoptera</taxon>
        <taxon>Endopterygota</taxon>
        <taxon>Lepidoptera</taxon>
        <taxon>Glossata</taxon>
        <taxon>Ditrysia</taxon>
        <taxon>Papilionoidea</taxon>
        <taxon>Nymphalidae</taxon>
        <taxon>Satyrinae</taxon>
        <taxon>Satyrini</taxon>
        <taxon>Mycalesina</taxon>
        <taxon>Bicyclus</taxon>
    </lineage>
</organism>
<dbReference type="Pfam" id="PF02338">
    <property type="entry name" value="OTU"/>
    <property type="match status" value="1"/>
</dbReference>
<dbReference type="PANTHER" id="PTHR12419:SF115">
    <property type="entry name" value="PROTEIN OVARIAN TUMOR LOCUS-RELATED"/>
    <property type="match status" value="1"/>
</dbReference>
<dbReference type="KEGG" id="bany:112044494"/>
<evidence type="ECO:0000256" key="1">
    <source>
        <dbReference type="SAM" id="MobiDB-lite"/>
    </source>
</evidence>
<feature type="region of interest" description="Disordered" evidence="1">
    <location>
        <begin position="673"/>
        <end position="749"/>
    </location>
</feature>
<dbReference type="Proteomes" id="UP001652582">
    <property type="component" value="Chromosome 13"/>
</dbReference>
<dbReference type="GO" id="GO:0016579">
    <property type="term" value="P:protein deubiquitination"/>
    <property type="evidence" value="ECO:0007669"/>
    <property type="project" value="TreeGrafter"/>
</dbReference>
<protein>
    <submittedName>
        <fullName evidence="4 5">Protein ovarian tumor locus</fullName>
    </submittedName>
</protein>
<evidence type="ECO:0000313" key="5">
    <source>
        <dbReference type="RefSeq" id="XP_052741053.1"/>
    </source>
</evidence>
<evidence type="ECO:0000313" key="4">
    <source>
        <dbReference type="RefSeq" id="XP_023936138.2"/>
    </source>
</evidence>
<gene>
    <name evidence="4 5" type="primary">LOC112044494</name>
</gene>
<dbReference type="PROSITE" id="PS50802">
    <property type="entry name" value="OTU"/>
    <property type="match status" value="1"/>
</dbReference>
<accession>A0A6J1MT88</accession>
<dbReference type="InterPro" id="IPR038765">
    <property type="entry name" value="Papain-like_cys_pep_sf"/>
</dbReference>
<dbReference type="AlphaFoldDB" id="A0A6J1MT88"/>
<dbReference type="InterPro" id="IPR050704">
    <property type="entry name" value="Peptidase_C85-like"/>
</dbReference>
<dbReference type="Gene3D" id="3.90.70.80">
    <property type="match status" value="1"/>
</dbReference>
<dbReference type="RefSeq" id="XP_023936138.2">
    <property type="nucleotide sequence ID" value="XM_024080370.2"/>
</dbReference>
<dbReference type="GeneID" id="112044494"/>
<dbReference type="InterPro" id="IPR003323">
    <property type="entry name" value="OTU_dom"/>
</dbReference>
<evidence type="ECO:0000313" key="3">
    <source>
        <dbReference type="Proteomes" id="UP001652582"/>
    </source>
</evidence>
<feature type="compositionally biased region" description="Low complexity" evidence="1">
    <location>
        <begin position="521"/>
        <end position="531"/>
    </location>
</feature>
<dbReference type="InterPro" id="IPR049769">
    <property type="entry name" value="OTU_OTU"/>
</dbReference>
<dbReference type="SUPFAM" id="SSF54001">
    <property type="entry name" value="Cysteine proteinases"/>
    <property type="match status" value="1"/>
</dbReference>
<dbReference type="CDD" id="cd22753">
    <property type="entry name" value="OTU_ALG13-like"/>
    <property type="match status" value="1"/>
</dbReference>
<dbReference type="PANTHER" id="PTHR12419">
    <property type="entry name" value="OTU DOMAIN CONTAINING PROTEIN"/>
    <property type="match status" value="1"/>
</dbReference>
<sequence length="848" mass="94713">MSPSPIRCRGPWKIHKRSSESDRWLDEMGFFRKHMARDASCLFRAVSENIYNTQRYFHKVRLDCVNFMASKGDLFERSLNCPFENYLKEMSNPSEWGGLIEISALSHLYRRNFVIFEANKGPQTNICNGYGDTIYLFYSPETKHFDAVYNKNFIVASSFCQSIVYEILYDRVYQLKDLPYAVDKMLHDKVPSNHIEYFMSENVERRKKQKERAKIFIEAPNENDKDRNNNALALKCKHHTEDIERASLLKEPMSIFVFNRSLIQLENVCMNCLNINSAKDLLDSGITPFPYKVAKALDPDIYRNIEFDVWSELRRELRYGSRYCDGTTLQVGVKCYCKLQPEQDVQYKCHIQEMHPNGGPCLVFIEELGEKRLVNYDQLEPLPKEQIKPWAPPYRYSRANSQILNLSQMLQQIGNITRKQGLKARKAKDDIKATDNALAKLPVEMDVENHSDMAWTTQGYNYHHLDYINFQPMPVEIQVLPLMVDCRPAGAPPHEIAQITNGAPPENQQNQPAAGGGGDMAHGAPAVRASTPAATSAVTTYSANYNGAMSAPPPPPGVGVGMGVGAGVGVGYGCAPYACGNVKGVVWCGPHAPPPPPPGVNPHVFKSLQPSGADLPMNDIATLRYYFNLGVECMWAAYGAPPHAPLPHPLPHAPPRHYVPRDLAQDMQQMSLHERGAGGGGAHEHKHKPQDKPPLAPPKGQGQRPLLGPRFKRGNQDGNQNQNNHNQNKGHNNNTPNKGMNNRRNSHTDMRPAHAYGGGAAMGAGVGAGMGAVAGEECALEAPLISYPYIPYPPPMYPMPYYPIDTDPAMMGMMGGMGYVSYEEGVEYAPVQHFYPPPYPPPQLPDHK</sequence>
<feature type="compositionally biased region" description="Low complexity" evidence="1">
    <location>
        <begin position="716"/>
        <end position="739"/>
    </location>
</feature>
<proteinExistence type="predicted"/>
<dbReference type="OrthoDB" id="10017659at2759"/>
<dbReference type="GO" id="GO:0061578">
    <property type="term" value="F:K63-linked deubiquitinase activity"/>
    <property type="evidence" value="ECO:0007669"/>
    <property type="project" value="TreeGrafter"/>
</dbReference>